<dbReference type="EMBL" id="QUWK01000001">
    <property type="protein sequence ID" value="RFU96233.1"/>
    <property type="molecule type" value="Genomic_DNA"/>
</dbReference>
<protein>
    <submittedName>
        <fullName evidence="1">Uncharacterized protein</fullName>
    </submittedName>
</protein>
<evidence type="ECO:0000313" key="2">
    <source>
        <dbReference type="Proteomes" id="UP000264002"/>
    </source>
</evidence>
<reference evidence="2" key="1">
    <citation type="submission" date="2018-08" db="EMBL/GenBank/DDBJ databases">
        <authorList>
            <person name="Grouzdev D.S."/>
            <person name="Krutkina M.S."/>
        </authorList>
    </citation>
    <scope>NUCLEOTIDE SEQUENCE [LARGE SCALE GENOMIC DNA]</scope>
    <source>
        <strain evidence="2">4-11</strain>
    </source>
</reference>
<dbReference type="AlphaFoldDB" id="A0A372MLE8"/>
<accession>A0A372MLE8</accession>
<sequence length="92" mass="10252">MLSFGFPQGFSECFEGNCSGSGLASPKIPASFSCSKMKGEKDFSVSKSVLTIHSTLDYFSFVYELLDKNDRSENTLSNREKFSWGLPKFVEV</sequence>
<evidence type="ECO:0000313" key="1">
    <source>
        <dbReference type="EMBL" id="RFU96233.1"/>
    </source>
</evidence>
<name>A0A372MLE8_9SPIR</name>
<comment type="caution">
    <text evidence="1">The sequence shown here is derived from an EMBL/GenBank/DDBJ whole genome shotgun (WGS) entry which is preliminary data.</text>
</comment>
<organism evidence="1 2">
    <name type="scientific">Sphaerochaeta halotolerans</name>
    <dbReference type="NCBI Taxonomy" id="2293840"/>
    <lineage>
        <taxon>Bacteria</taxon>
        <taxon>Pseudomonadati</taxon>
        <taxon>Spirochaetota</taxon>
        <taxon>Spirochaetia</taxon>
        <taxon>Spirochaetales</taxon>
        <taxon>Sphaerochaetaceae</taxon>
        <taxon>Sphaerochaeta</taxon>
    </lineage>
</organism>
<keyword evidence="2" id="KW-1185">Reference proteome</keyword>
<dbReference type="Proteomes" id="UP000264002">
    <property type="component" value="Unassembled WGS sequence"/>
</dbReference>
<reference evidence="1 2" key="2">
    <citation type="submission" date="2018-09" db="EMBL/GenBank/DDBJ databases">
        <title>Genome of Sphaerochaeta halotolerans strain 4-11.</title>
        <authorList>
            <person name="Nazina T.N."/>
            <person name="Sokolova D.S."/>
        </authorList>
    </citation>
    <scope>NUCLEOTIDE SEQUENCE [LARGE SCALE GENOMIC DNA]</scope>
    <source>
        <strain evidence="1 2">4-11</strain>
    </source>
</reference>
<gene>
    <name evidence="1" type="ORF">DYP60_01310</name>
</gene>
<proteinExistence type="predicted"/>